<reference evidence="1" key="2">
    <citation type="journal article" date="2015" name="Data Brief">
        <title>Shoot transcriptome of the giant reed, Arundo donax.</title>
        <authorList>
            <person name="Barrero R.A."/>
            <person name="Guerrero F.D."/>
            <person name="Moolhuijzen P."/>
            <person name="Goolsby J.A."/>
            <person name="Tidwell J."/>
            <person name="Bellgard S.E."/>
            <person name="Bellgard M.I."/>
        </authorList>
    </citation>
    <scope>NUCLEOTIDE SEQUENCE</scope>
    <source>
        <tissue evidence="1">Shoot tissue taken approximately 20 cm above the soil surface</tissue>
    </source>
</reference>
<sequence>MDETKRFSEEPRNHGIPPCMRQNYCVIAPTLGTMFSRLLSSLFHSCCTSDNPVTYRVSGL</sequence>
<reference evidence="1" key="1">
    <citation type="submission" date="2014-09" db="EMBL/GenBank/DDBJ databases">
        <authorList>
            <person name="Magalhaes I.L.F."/>
            <person name="Oliveira U."/>
            <person name="Santos F.R."/>
            <person name="Vidigal T.H.D.A."/>
            <person name="Brescovit A.D."/>
            <person name="Santos A.J."/>
        </authorList>
    </citation>
    <scope>NUCLEOTIDE SEQUENCE</scope>
    <source>
        <tissue evidence="1">Shoot tissue taken approximately 20 cm above the soil surface</tissue>
    </source>
</reference>
<dbReference type="AlphaFoldDB" id="A0A0A9PKY0"/>
<accession>A0A0A9PKY0</accession>
<protein>
    <submittedName>
        <fullName evidence="1">Uncharacterized protein</fullName>
    </submittedName>
</protein>
<organism evidence="1">
    <name type="scientific">Arundo donax</name>
    <name type="common">Giant reed</name>
    <name type="synonym">Donax arundinaceus</name>
    <dbReference type="NCBI Taxonomy" id="35708"/>
    <lineage>
        <taxon>Eukaryota</taxon>
        <taxon>Viridiplantae</taxon>
        <taxon>Streptophyta</taxon>
        <taxon>Embryophyta</taxon>
        <taxon>Tracheophyta</taxon>
        <taxon>Spermatophyta</taxon>
        <taxon>Magnoliopsida</taxon>
        <taxon>Liliopsida</taxon>
        <taxon>Poales</taxon>
        <taxon>Poaceae</taxon>
        <taxon>PACMAD clade</taxon>
        <taxon>Arundinoideae</taxon>
        <taxon>Arundineae</taxon>
        <taxon>Arundo</taxon>
    </lineage>
</organism>
<evidence type="ECO:0000313" key="1">
    <source>
        <dbReference type="EMBL" id="JAD96696.1"/>
    </source>
</evidence>
<dbReference type="EMBL" id="GBRH01201199">
    <property type="protein sequence ID" value="JAD96696.1"/>
    <property type="molecule type" value="Transcribed_RNA"/>
</dbReference>
<proteinExistence type="predicted"/>
<name>A0A0A9PKY0_ARUDO</name>